<reference evidence="2" key="1">
    <citation type="submission" date="2022-01" db="EMBL/GenBank/DDBJ databases">
        <authorList>
            <person name="King R."/>
        </authorList>
    </citation>
    <scope>NUCLEOTIDE SEQUENCE</scope>
</reference>
<dbReference type="AlphaFoldDB" id="A0A9P0HH15"/>
<evidence type="ECO:0000313" key="2">
    <source>
        <dbReference type="EMBL" id="CAH1401954.1"/>
    </source>
</evidence>
<protein>
    <submittedName>
        <fullName evidence="2">Uncharacterized protein</fullName>
    </submittedName>
</protein>
<dbReference type="Proteomes" id="UP001152798">
    <property type="component" value="Chromosome 5"/>
</dbReference>
<evidence type="ECO:0000256" key="1">
    <source>
        <dbReference type="SAM" id="MobiDB-lite"/>
    </source>
</evidence>
<evidence type="ECO:0000313" key="3">
    <source>
        <dbReference type="Proteomes" id="UP001152798"/>
    </source>
</evidence>
<organism evidence="2 3">
    <name type="scientific">Nezara viridula</name>
    <name type="common">Southern green stink bug</name>
    <name type="synonym">Cimex viridulus</name>
    <dbReference type="NCBI Taxonomy" id="85310"/>
    <lineage>
        <taxon>Eukaryota</taxon>
        <taxon>Metazoa</taxon>
        <taxon>Ecdysozoa</taxon>
        <taxon>Arthropoda</taxon>
        <taxon>Hexapoda</taxon>
        <taxon>Insecta</taxon>
        <taxon>Pterygota</taxon>
        <taxon>Neoptera</taxon>
        <taxon>Paraneoptera</taxon>
        <taxon>Hemiptera</taxon>
        <taxon>Heteroptera</taxon>
        <taxon>Panheteroptera</taxon>
        <taxon>Pentatomomorpha</taxon>
        <taxon>Pentatomoidea</taxon>
        <taxon>Pentatomidae</taxon>
        <taxon>Pentatominae</taxon>
        <taxon>Nezara</taxon>
    </lineage>
</organism>
<accession>A0A9P0HH15</accession>
<name>A0A9P0HH15_NEZVI</name>
<gene>
    <name evidence="2" type="ORF">NEZAVI_LOCUS10885</name>
</gene>
<proteinExistence type="predicted"/>
<dbReference type="EMBL" id="OV725081">
    <property type="protein sequence ID" value="CAH1401954.1"/>
    <property type="molecule type" value="Genomic_DNA"/>
</dbReference>
<keyword evidence="3" id="KW-1185">Reference proteome</keyword>
<feature type="compositionally biased region" description="Low complexity" evidence="1">
    <location>
        <begin position="101"/>
        <end position="113"/>
    </location>
</feature>
<feature type="region of interest" description="Disordered" evidence="1">
    <location>
        <begin position="80"/>
        <end position="113"/>
    </location>
</feature>
<sequence length="113" mass="12202">MPKNEEGQSRAERELAALNHLAINTRTYPSSYPWRLLRLPRSYLSDIERAKPLTDISVGFDATVTTVAHDNDCIMRRMGLDGAGAGRDAATDPEPGRRGARGAAQPGAAPASR</sequence>